<evidence type="ECO:0000256" key="3">
    <source>
        <dbReference type="ARBA" id="ARBA00023125"/>
    </source>
</evidence>
<evidence type="ECO:0000259" key="6">
    <source>
        <dbReference type="PROSITE" id="PS50066"/>
    </source>
</evidence>
<dbReference type="GO" id="GO:0003677">
    <property type="term" value="F:DNA binding"/>
    <property type="evidence" value="ECO:0007669"/>
    <property type="project" value="UniProtKB-KW"/>
</dbReference>
<dbReference type="InterPro" id="IPR036879">
    <property type="entry name" value="TF_MADSbox_sf"/>
</dbReference>
<dbReference type="InterPro" id="IPR002100">
    <property type="entry name" value="TF_MADSbox"/>
</dbReference>
<protein>
    <recommendedName>
        <fullName evidence="6">MADS-box domain-containing protein</fullName>
    </recommendedName>
</protein>
<dbReference type="AlphaFoldDB" id="A0A9W9WTX4"/>
<proteinExistence type="predicted"/>
<reference evidence="7" key="2">
    <citation type="journal article" date="2023" name="IMA Fungus">
        <title>Comparative genomic study of the Penicillium genus elucidates a diverse pangenome and 15 lateral gene transfer events.</title>
        <authorList>
            <person name="Petersen C."/>
            <person name="Sorensen T."/>
            <person name="Nielsen M.R."/>
            <person name="Sondergaard T.E."/>
            <person name="Sorensen J.L."/>
            <person name="Fitzpatrick D.A."/>
            <person name="Frisvad J.C."/>
            <person name="Nielsen K.L."/>
        </authorList>
    </citation>
    <scope>NUCLEOTIDE SEQUENCE</scope>
    <source>
        <strain evidence="7">IBT 30728</strain>
    </source>
</reference>
<keyword evidence="8" id="KW-1185">Reference proteome</keyword>
<keyword evidence="4" id="KW-0804">Transcription</keyword>
<name>A0A9W9WTX4_9EURO</name>
<dbReference type="SUPFAM" id="SSF55455">
    <property type="entry name" value="SRF-like"/>
    <property type="match status" value="1"/>
</dbReference>
<dbReference type="GeneID" id="81627551"/>
<keyword evidence="2" id="KW-0805">Transcription regulation</keyword>
<reference evidence="7" key="1">
    <citation type="submission" date="2022-12" db="EMBL/GenBank/DDBJ databases">
        <authorList>
            <person name="Petersen C."/>
        </authorList>
    </citation>
    <scope>NUCLEOTIDE SEQUENCE</scope>
    <source>
        <strain evidence="7">IBT 30728</strain>
    </source>
</reference>
<dbReference type="GO" id="GO:0045944">
    <property type="term" value="P:positive regulation of transcription by RNA polymerase II"/>
    <property type="evidence" value="ECO:0007669"/>
    <property type="project" value="UniProtKB-ARBA"/>
</dbReference>
<keyword evidence="5" id="KW-0539">Nucleus</keyword>
<comment type="subcellular location">
    <subcellularLocation>
        <location evidence="1">Nucleus</location>
    </subcellularLocation>
</comment>
<evidence type="ECO:0000256" key="2">
    <source>
        <dbReference type="ARBA" id="ARBA00023015"/>
    </source>
</evidence>
<dbReference type="EMBL" id="JAPWDQ010000011">
    <property type="protein sequence ID" value="KAJ5475414.1"/>
    <property type="molecule type" value="Genomic_DNA"/>
</dbReference>
<dbReference type="RefSeq" id="XP_056787167.1">
    <property type="nucleotide sequence ID" value="XM_056937302.1"/>
</dbReference>
<dbReference type="GO" id="GO:0005634">
    <property type="term" value="C:nucleus"/>
    <property type="evidence" value="ECO:0007669"/>
    <property type="project" value="UniProtKB-SubCell"/>
</dbReference>
<evidence type="ECO:0000256" key="4">
    <source>
        <dbReference type="ARBA" id="ARBA00023163"/>
    </source>
</evidence>
<accession>A0A9W9WTX4</accession>
<gene>
    <name evidence="7" type="ORF">N7539_007701</name>
</gene>
<keyword evidence="3" id="KW-0238">DNA-binding</keyword>
<evidence type="ECO:0000313" key="7">
    <source>
        <dbReference type="EMBL" id="KAJ5475414.1"/>
    </source>
</evidence>
<dbReference type="Gene3D" id="3.40.1810.10">
    <property type="entry name" value="Transcription factor, MADS-box"/>
    <property type="match status" value="1"/>
</dbReference>
<dbReference type="Pfam" id="PF00319">
    <property type="entry name" value="SRF-TF"/>
    <property type="match status" value="1"/>
</dbReference>
<evidence type="ECO:0000256" key="5">
    <source>
        <dbReference type="ARBA" id="ARBA00023242"/>
    </source>
</evidence>
<evidence type="ECO:0000313" key="8">
    <source>
        <dbReference type="Proteomes" id="UP001148312"/>
    </source>
</evidence>
<sequence>MGGPDPNRNSRVRFVRRSQTLKNKAQELAKTCNARVYLMVDHPKGSFVYKSDNNSAWLEHAKIIHVLARTVRRSLTASHDDSALLKCPSPGKIQVSRLDKLARYFASRLDQLRALEAIYENLTAQSAASL</sequence>
<organism evidence="7 8">
    <name type="scientific">Penicillium diatomitis</name>
    <dbReference type="NCBI Taxonomy" id="2819901"/>
    <lineage>
        <taxon>Eukaryota</taxon>
        <taxon>Fungi</taxon>
        <taxon>Dikarya</taxon>
        <taxon>Ascomycota</taxon>
        <taxon>Pezizomycotina</taxon>
        <taxon>Eurotiomycetes</taxon>
        <taxon>Eurotiomycetidae</taxon>
        <taxon>Eurotiales</taxon>
        <taxon>Aspergillaceae</taxon>
        <taxon>Penicillium</taxon>
    </lineage>
</organism>
<dbReference type="PROSITE" id="PS50066">
    <property type="entry name" value="MADS_BOX_2"/>
    <property type="match status" value="1"/>
</dbReference>
<feature type="domain" description="MADS-box" evidence="6">
    <location>
        <begin position="1"/>
        <end position="54"/>
    </location>
</feature>
<dbReference type="Proteomes" id="UP001148312">
    <property type="component" value="Unassembled WGS sequence"/>
</dbReference>
<evidence type="ECO:0000256" key="1">
    <source>
        <dbReference type="ARBA" id="ARBA00004123"/>
    </source>
</evidence>
<dbReference type="GO" id="GO:0046983">
    <property type="term" value="F:protein dimerization activity"/>
    <property type="evidence" value="ECO:0007669"/>
    <property type="project" value="InterPro"/>
</dbReference>
<comment type="caution">
    <text evidence="7">The sequence shown here is derived from an EMBL/GenBank/DDBJ whole genome shotgun (WGS) entry which is preliminary data.</text>
</comment>